<dbReference type="PANTHER" id="PTHR31157">
    <property type="entry name" value="SCP DOMAIN-CONTAINING PROTEIN"/>
    <property type="match status" value="1"/>
</dbReference>
<evidence type="ECO:0000259" key="2">
    <source>
        <dbReference type="Pfam" id="PF00188"/>
    </source>
</evidence>
<feature type="compositionally biased region" description="Acidic residues" evidence="1">
    <location>
        <begin position="125"/>
        <end position="149"/>
    </location>
</feature>
<feature type="compositionally biased region" description="Gly residues" evidence="1">
    <location>
        <begin position="152"/>
        <end position="162"/>
    </location>
</feature>
<dbReference type="PANTHER" id="PTHR31157:SF1">
    <property type="entry name" value="SCP DOMAIN-CONTAINING PROTEIN"/>
    <property type="match status" value="1"/>
</dbReference>
<accession>A0A2A9ET42</accession>
<feature type="compositionally biased region" description="Gly residues" evidence="1">
    <location>
        <begin position="111"/>
        <end position="124"/>
    </location>
</feature>
<gene>
    <name evidence="3" type="ORF">ATJ88_0572</name>
</gene>
<sequence length="300" mass="28896">MTRRRQAPAWRQVVSLLAAFGAGAVLVLVGGALVPDALRLPDPPPALASPWSRTPDDASASRGGAAEDALPSAAPSATDGAGGSSPDGTADAGDGDAGSAGSTGRGDEGGTDGAKGGGGGGTDGGSDDAADDPAPEDEPAADDGADDATTDGSGGDEAGGDGAAARPDAAGAADATSGVSGEVLALVAAERAAAGCAAPRADAALDALAAAHAADMRDRGYFDHTDPDGRTPWDRAAAAGVEGVAAENIARGQPDAAAVMAAWMDSPGHRANILDCSTTRHGVARADGSGGPWWVQVFGR</sequence>
<dbReference type="SUPFAM" id="SSF55797">
    <property type="entry name" value="PR-1-like"/>
    <property type="match status" value="1"/>
</dbReference>
<evidence type="ECO:0000256" key="1">
    <source>
        <dbReference type="SAM" id="MobiDB-lite"/>
    </source>
</evidence>
<feature type="compositionally biased region" description="Gly residues" evidence="1">
    <location>
        <begin position="95"/>
        <end position="104"/>
    </location>
</feature>
<evidence type="ECO:0000313" key="4">
    <source>
        <dbReference type="Proteomes" id="UP000224130"/>
    </source>
</evidence>
<dbReference type="EMBL" id="PDJJ01000001">
    <property type="protein sequence ID" value="PFG41923.1"/>
    <property type="molecule type" value="Genomic_DNA"/>
</dbReference>
<dbReference type="RefSeq" id="WP_098462517.1">
    <property type="nucleotide sequence ID" value="NZ_PDJJ01000001.1"/>
</dbReference>
<dbReference type="Gene3D" id="3.40.33.10">
    <property type="entry name" value="CAP"/>
    <property type="match status" value="1"/>
</dbReference>
<reference evidence="3 4" key="1">
    <citation type="submission" date="2017-10" db="EMBL/GenBank/DDBJ databases">
        <title>Sequencing the genomes of 1000 actinobacteria strains.</title>
        <authorList>
            <person name="Klenk H.-P."/>
        </authorList>
    </citation>
    <scope>NUCLEOTIDE SEQUENCE [LARGE SCALE GENOMIC DNA]</scope>
    <source>
        <strain evidence="3 4">DSM 21863</strain>
    </source>
</reference>
<comment type="caution">
    <text evidence="3">The sequence shown here is derived from an EMBL/GenBank/DDBJ whole genome shotgun (WGS) entry which is preliminary data.</text>
</comment>
<name>A0A2A9ET42_9MICO</name>
<dbReference type="CDD" id="cd05379">
    <property type="entry name" value="CAP_bacterial"/>
    <property type="match status" value="1"/>
</dbReference>
<feature type="domain" description="SCP" evidence="2">
    <location>
        <begin position="184"/>
        <end position="298"/>
    </location>
</feature>
<keyword evidence="4" id="KW-1185">Reference proteome</keyword>
<feature type="region of interest" description="Disordered" evidence="1">
    <location>
        <begin position="45"/>
        <end position="169"/>
    </location>
</feature>
<protein>
    <submittedName>
        <fullName evidence="3">Cysteine-rich secretory protein family protein</fullName>
    </submittedName>
</protein>
<organism evidence="3 4">
    <name type="scientific">Isoptericola jiangsuensis</name>
    <dbReference type="NCBI Taxonomy" id="548579"/>
    <lineage>
        <taxon>Bacteria</taxon>
        <taxon>Bacillati</taxon>
        <taxon>Actinomycetota</taxon>
        <taxon>Actinomycetes</taxon>
        <taxon>Micrococcales</taxon>
        <taxon>Promicromonosporaceae</taxon>
        <taxon>Isoptericola</taxon>
    </lineage>
</organism>
<dbReference type="Pfam" id="PF00188">
    <property type="entry name" value="CAP"/>
    <property type="match status" value="1"/>
</dbReference>
<evidence type="ECO:0000313" key="3">
    <source>
        <dbReference type="EMBL" id="PFG41923.1"/>
    </source>
</evidence>
<proteinExistence type="predicted"/>
<dbReference type="Proteomes" id="UP000224130">
    <property type="component" value="Unassembled WGS sequence"/>
</dbReference>
<dbReference type="InterPro" id="IPR014044">
    <property type="entry name" value="CAP_dom"/>
</dbReference>
<dbReference type="InterPro" id="IPR035940">
    <property type="entry name" value="CAP_sf"/>
</dbReference>
<dbReference type="AlphaFoldDB" id="A0A2A9ET42"/>